<accession>A0A420VPH0</accession>
<protein>
    <submittedName>
        <fullName evidence="1">Uncharacterized protein</fullName>
    </submittedName>
</protein>
<name>A0A420VPH0_9SPHI</name>
<dbReference type="AlphaFoldDB" id="A0A420VPH0"/>
<reference evidence="1 2" key="1">
    <citation type="submission" date="2018-10" db="EMBL/GenBank/DDBJ databases">
        <title>Sphingobacterium sp. M05W1-28.</title>
        <authorList>
            <person name="Cai H."/>
        </authorList>
    </citation>
    <scope>NUCLEOTIDE SEQUENCE [LARGE SCALE GENOMIC DNA]</scope>
    <source>
        <strain evidence="1 2">M05W1-28</strain>
    </source>
</reference>
<keyword evidence="2" id="KW-1185">Reference proteome</keyword>
<comment type="caution">
    <text evidence="1">The sequence shown here is derived from an EMBL/GenBank/DDBJ whole genome shotgun (WGS) entry which is preliminary data.</text>
</comment>
<proteinExistence type="predicted"/>
<evidence type="ECO:0000313" key="1">
    <source>
        <dbReference type="EMBL" id="RKO68241.1"/>
    </source>
</evidence>
<dbReference type="Proteomes" id="UP000282423">
    <property type="component" value="Unassembled WGS sequence"/>
</dbReference>
<organism evidence="1 2">
    <name type="scientific">Sphingobacterium puteale</name>
    <dbReference type="NCBI Taxonomy" id="2420510"/>
    <lineage>
        <taxon>Bacteria</taxon>
        <taxon>Pseudomonadati</taxon>
        <taxon>Bacteroidota</taxon>
        <taxon>Sphingobacteriia</taxon>
        <taxon>Sphingobacteriales</taxon>
        <taxon>Sphingobacteriaceae</taxon>
        <taxon>Sphingobacterium</taxon>
    </lineage>
</organism>
<dbReference type="EMBL" id="RBWS01000045">
    <property type="protein sequence ID" value="RKO68241.1"/>
    <property type="molecule type" value="Genomic_DNA"/>
</dbReference>
<evidence type="ECO:0000313" key="2">
    <source>
        <dbReference type="Proteomes" id="UP000282423"/>
    </source>
</evidence>
<gene>
    <name evidence="1" type="ORF">D7322_28250</name>
</gene>
<sequence length="152" mass="16209">MYGTMVSMGGGQAGYTRGWIGFAKGVEVIEDAINTVEEVKVIENVHSFAAKGGGRVFTQTEKDGDLLFYSTKIGDDIIEFGGNFSKSNGTLTIKNFDIDGALTNKLGIRGIKSVITDFGKQQGVNQVIIQGAKRTTGASPGKIPSQLIFKIN</sequence>